<reference evidence="10 11" key="1">
    <citation type="submission" date="2019-01" db="EMBL/GenBank/DDBJ databases">
        <authorList>
            <person name="Chen W.-M."/>
        </authorList>
    </citation>
    <scope>NUCLEOTIDE SEQUENCE [LARGE SCALE GENOMIC DNA]</scope>
    <source>
        <strain evidence="10 11">CCP-18</strain>
    </source>
</reference>
<evidence type="ECO:0000256" key="9">
    <source>
        <dbReference type="SAM" id="Phobius"/>
    </source>
</evidence>
<proteinExistence type="inferred from homology"/>
<keyword evidence="7 9" id="KW-0472">Membrane</keyword>
<gene>
    <name evidence="10" type="ORF">EOD73_02065</name>
</gene>
<dbReference type="EMBL" id="SACM01000001">
    <property type="protein sequence ID" value="RVT87829.1"/>
    <property type="molecule type" value="Genomic_DNA"/>
</dbReference>
<dbReference type="InterPro" id="IPR007272">
    <property type="entry name" value="Sulf_transp_TsuA/YedE"/>
</dbReference>
<sequence>MTIDWTNFTPWSSLTGGLLLGVASALFILLNGRILGISGIMGGLLRPQRGDTGWRLAFLLGLMSAPLVWRLAAPAAVVGAPRIDAGWGLVLLAGVLVGVGTRYSAGCTSGHGVCGLSRLSPRSLVATLSFMAAGFLTVFLLRHAA</sequence>
<dbReference type="Proteomes" id="UP000288587">
    <property type="component" value="Unassembled WGS sequence"/>
</dbReference>
<feature type="transmembrane region" description="Helical" evidence="9">
    <location>
        <begin position="124"/>
        <end position="144"/>
    </location>
</feature>
<evidence type="ECO:0000256" key="1">
    <source>
        <dbReference type="ARBA" id="ARBA00004429"/>
    </source>
</evidence>
<dbReference type="PANTHER" id="PTHR30574:SF1">
    <property type="entry name" value="SULPHUR TRANSPORT DOMAIN-CONTAINING PROTEIN"/>
    <property type="match status" value="1"/>
</dbReference>
<evidence type="ECO:0000313" key="10">
    <source>
        <dbReference type="EMBL" id="RVT87829.1"/>
    </source>
</evidence>
<protein>
    <submittedName>
        <fullName evidence="10">YeeE/YedE family protein</fullName>
    </submittedName>
</protein>
<feature type="transmembrane region" description="Helical" evidence="9">
    <location>
        <begin position="12"/>
        <end position="32"/>
    </location>
</feature>
<dbReference type="OrthoDB" id="9814020at2"/>
<evidence type="ECO:0000256" key="5">
    <source>
        <dbReference type="ARBA" id="ARBA00022692"/>
    </source>
</evidence>
<dbReference type="GO" id="GO:0005886">
    <property type="term" value="C:plasma membrane"/>
    <property type="evidence" value="ECO:0007669"/>
    <property type="project" value="UniProtKB-SubCell"/>
</dbReference>
<dbReference type="Pfam" id="PF04143">
    <property type="entry name" value="Sulf_transp"/>
    <property type="match status" value="1"/>
</dbReference>
<evidence type="ECO:0000256" key="3">
    <source>
        <dbReference type="ARBA" id="ARBA00022475"/>
    </source>
</evidence>
<organism evidence="10 11">
    <name type="scientific">Inhella crocodyli</name>
    <dbReference type="NCBI Taxonomy" id="2499851"/>
    <lineage>
        <taxon>Bacteria</taxon>
        <taxon>Pseudomonadati</taxon>
        <taxon>Pseudomonadota</taxon>
        <taxon>Betaproteobacteria</taxon>
        <taxon>Burkholderiales</taxon>
        <taxon>Sphaerotilaceae</taxon>
        <taxon>Inhella</taxon>
    </lineage>
</organism>
<keyword evidence="3" id="KW-1003">Cell membrane</keyword>
<keyword evidence="4" id="KW-0997">Cell inner membrane</keyword>
<keyword evidence="2" id="KW-0813">Transport</keyword>
<keyword evidence="6 9" id="KW-1133">Transmembrane helix</keyword>
<feature type="transmembrane region" description="Helical" evidence="9">
    <location>
        <begin position="85"/>
        <end position="103"/>
    </location>
</feature>
<evidence type="ECO:0000256" key="7">
    <source>
        <dbReference type="ARBA" id="ARBA00023136"/>
    </source>
</evidence>
<dbReference type="PANTHER" id="PTHR30574">
    <property type="entry name" value="INNER MEMBRANE PROTEIN YEDE"/>
    <property type="match status" value="1"/>
</dbReference>
<name>A0A437LQZ6_9BURK</name>
<comment type="similarity">
    <text evidence="8">Belongs to the TsuA/YedE (TC 9.B.102) family.</text>
</comment>
<comment type="subcellular location">
    <subcellularLocation>
        <location evidence="1">Cell inner membrane</location>
        <topology evidence="1">Multi-pass membrane protein</topology>
    </subcellularLocation>
</comment>
<accession>A0A437LQZ6</accession>
<evidence type="ECO:0000256" key="2">
    <source>
        <dbReference type="ARBA" id="ARBA00022448"/>
    </source>
</evidence>
<evidence type="ECO:0000256" key="6">
    <source>
        <dbReference type="ARBA" id="ARBA00022989"/>
    </source>
</evidence>
<keyword evidence="5 9" id="KW-0812">Transmembrane</keyword>
<evidence type="ECO:0000313" key="11">
    <source>
        <dbReference type="Proteomes" id="UP000288587"/>
    </source>
</evidence>
<feature type="transmembrane region" description="Helical" evidence="9">
    <location>
        <begin position="53"/>
        <end position="73"/>
    </location>
</feature>
<keyword evidence="11" id="KW-1185">Reference proteome</keyword>
<dbReference type="RefSeq" id="WP_127680397.1">
    <property type="nucleotide sequence ID" value="NZ_SACM01000001.1"/>
</dbReference>
<comment type="caution">
    <text evidence="10">The sequence shown here is derived from an EMBL/GenBank/DDBJ whole genome shotgun (WGS) entry which is preliminary data.</text>
</comment>
<evidence type="ECO:0000256" key="8">
    <source>
        <dbReference type="ARBA" id="ARBA00035655"/>
    </source>
</evidence>
<dbReference type="AlphaFoldDB" id="A0A437LQZ6"/>
<evidence type="ECO:0000256" key="4">
    <source>
        <dbReference type="ARBA" id="ARBA00022519"/>
    </source>
</evidence>